<comment type="similarity">
    <text evidence="5">Belongs to the binding-protein-dependent transport system permease family.</text>
</comment>
<dbReference type="PANTHER" id="PTHR43759:SF1">
    <property type="entry name" value="GLUCOSE IMPORT SYSTEM PERMEASE PROTEIN GLCT"/>
    <property type="match status" value="1"/>
</dbReference>
<keyword evidence="8" id="KW-1185">Reference proteome</keyword>
<proteinExistence type="inferred from homology"/>
<feature type="transmembrane region" description="Helical" evidence="5">
    <location>
        <begin position="263"/>
        <end position="285"/>
    </location>
</feature>
<feature type="domain" description="ABC transmembrane type-1" evidence="6">
    <location>
        <begin position="74"/>
        <end position="279"/>
    </location>
</feature>
<feature type="transmembrane region" description="Helical" evidence="5">
    <location>
        <begin position="70"/>
        <end position="101"/>
    </location>
</feature>
<keyword evidence="2 5" id="KW-0812">Transmembrane</keyword>
<dbReference type="PROSITE" id="PS50928">
    <property type="entry name" value="ABC_TM1"/>
    <property type="match status" value="1"/>
</dbReference>
<evidence type="ECO:0000256" key="4">
    <source>
        <dbReference type="ARBA" id="ARBA00023136"/>
    </source>
</evidence>
<name>A0ABZ0VCI4_9MICO</name>
<evidence type="ECO:0000259" key="6">
    <source>
        <dbReference type="PROSITE" id="PS50928"/>
    </source>
</evidence>
<dbReference type="InterPro" id="IPR035906">
    <property type="entry name" value="MetI-like_sf"/>
</dbReference>
<reference evidence="7 8" key="1">
    <citation type="submission" date="2023-06" db="EMBL/GenBank/DDBJ databases">
        <title>Rock-solubilizing bacteria, Microbacterium invictum, promotes re-establishment of vegetation in rocky wasteland by accelerating rock bio-weathering and reshaping soil bacterial community.</title>
        <authorList>
            <person name="Liu C."/>
        </authorList>
    </citation>
    <scope>NUCLEOTIDE SEQUENCE [LARGE SCALE GENOMIC DNA]</scope>
    <source>
        <strain evidence="7 8">X-18</strain>
    </source>
</reference>
<dbReference type="EMBL" id="CP139779">
    <property type="protein sequence ID" value="WQB70944.1"/>
    <property type="molecule type" value="Genomic_DNA"/>
</dbReference>
<sequence length="292" mass="30173">MTLTPLVARPAQSARQRRVGALMVLPAVAATVLVVGGGLGATVLQSLGLLPIVGQAELSFQAYTRDPDALWAAVGVSLWVAGASTLIAAVVGMTAAVVIVSGRWGGRVVAALGAATVTVPHLIGAAAIGLLLADGGMLSRMLGVPPEAWPAFVGGPLWAAAIAEFAWKESAFVALVVTGTLATRIARYDESAALLGAGRWQRFRRVFLPLTAPTLLICSAISFVYALASYEVSWLLGRTYPEPLPVLAVRLFQGVSLDSRPDAAAVAVVTSAIALGVVAGTFAILRRTAVWR</sequence>
<accession>A0ABZ0VCI4</accession>
<keyword evidence="5" id="KW-0813">Transport</keyword>
<organism evidence="7 8">
    <name type="scientific">Microbacterium invictum</name>
    <dbReference type="NCBI Taxonomy" id="515415"/>
    <lineage>
        <taxon>Bacteria</taxon>
        <taxon>Bacillati</taxon>
        <taxon>Actinomycetota</taxon>
        <taxon>Actinomycetes</taxon>
        <taxon>Micrococcales</taxon>
        <taxon>Microbacteriaceae</taxon>
        <taxon>Microbacterium</taxon>
    </lineage>
</organism>
<dbReference type="InterPro" id="IPR000515">
    <property type="entry name" value="MetI-like"/>
</dbReference>
<feature type="transmembrane region" description="Helical" evidence="5">
    <location>
        <begin position="206"/>
        <end position="228"/>
    </location>
</feature>
<evidence type="ECO:0000313" key="7">
    <source>
        <dbReference type="EMBL" id="WQB70944.1"/>
    </source>
</evidence>
<comment type="subcellular location">
    <subcellularLocation>
        <location evidence="5">Cell membrane</location>
        <topology evidence="5">Multi-pass membrane protein</topology>
    </subcellularLocation>
    <subcellularLocation>
        <location evidence="1">Membrane</location>
        <topology evidence="1">Multi-pass membrane protein</topology>
    </subcellularLocation>
</comment>
<evidence type="ECO:0000256" key="2">
    <source>
        <dbReference type="ARBA" id="ARBA00022692"/>
    </source>
</evidence>
<evidence type="ECO:0000313" key="8">
    <source>
        <dbReference type="Proteomes" id="UP001324533"/>
    </source>
</evidence>
<protein>
    <submittedName>
        <fullName evidence="7">ABC transporter permease subunit</fullName>
    </submittedName>
</protein>
<feature type="transmembrane region" description="Helical" evidence="5">
    <location>
        <begin position="21"/>
        <end position="50"/>
    </location>
</feature>
<dbReference type="SUPFAM" id="SSF161098">
    <property type="entry name" value="MetI-like"/>
    <property type="match status" value="1"/>
</dbReference>
<evidence type="ECO:0000256" key="5">
    <source>
        <dbReference type="RuleBase" id="RU363032"/>
    </source>
</evidence>
<evidence type="ECO:0000256" key="1">
    <source>
        <dbReference type="ARBA" id="ARBA00004141"/>
    </source>
</evidence>
<gene>
    <name evidence="7" type="ORF">T9R20_02990</name>
</gene>
<feature type="transmembrane region" description="Helical" evidence="5">
    <location>
        <begin position="108"/>
        <end position="133"/>
    </location>
</feature>
<dbReference type="RefSeq" id="WP_322411080.1">
    <property type="nucleotide sequence ID" value="NZ_CP139779.1"/>
</dbReference>
<dbReference type="Gene3D" id="1.10.3720.10">
    <property type="entry name" value="MetI-like"/>
    <property type="match status" value="1"/>
</dbReference>
<keyword evidence="3 5" id="KW-1133">Transmembrane helix</keyword>
<keyword evidence="4 5" id="KW-0472">Membrane</keyword>
<dbReference type="Proteomes" id="UP001324533">
    <property type="component" value="Chromosome"/>
</dbReference>
<dbReference type="Pfam" id="PF00528">
    <property type="entry name" value="BPD_transp_1"/>
    <property type="match status" value="1"/>
</dbReference>
<evidence type="ECO:0000256" key="3">
    <source>
        <dbReference type="ARBA" id="ARBA00022989"/>
    </source>
</evidence>
<dbReference type="InterPro" id="IPR052730">
    <property type="entry name" value="Sugar_ABC_transporter"/>
</dbReference>
<dbReference type="CDD" id="cd06261">
    <property type="entry name" value="TM_PBP2"/>
    <property type="match status" value="1"/>
</dbReference>
<dbReference type="PANTHER" id="PTHR43759">
    <property type="entry name" value="TREHALOSE TRANSPORT SYSTEM PERMEASE PROTEIN SUGA"/>
    <property type="match status" value="1"/>
</dbReference>